<dbReference type="NCBIfam" id="NF006047">
    <property type="entry name" value="PRK08193.1"/>
    <property type="match status" value="1"/>
</dbReference>
<dbReference type="GO" id="GO:0008742">
    <property type="term" value="F:L-ribulose-phosphate 4-epimerase activity"/>
    <property type="evidence" value="ECO:0007669"/>
    <property type="project" value="UniProtKB-EC"/>
</dbReference>
<accession>A0A840SH48</accession>
<sequence length="239" mass="26178">MSKYQSLKEEAFEANMQIPAQHLALYTWGNVSAFDPALGVFAIKPSGVPYPELTADSMVVVDLEGKVVEGTLRPSSDTPTHAVLYKEFAVADKANIRGIIHTHSTYAVSWAQALKPVPLFGTTHADHIQTEVPCTPYLSKEAVQNDYEKETGNLIVSHFRSLKLNPNEVNMVLVGGHGPFCWGATADKSVYNAAVLEEVSHMAMNTLAINPAAAPLPDYIIQKHYLRKHGPNAYYGQSK</sequence>
<keyword evidence="6" id="KW-0862">Zinc</keyword>
<evidence type="ECO:0000256" key="3">
    <source>
        <dbReference type="ARBA" id="ARBA00010037"/>
    </source>
</evidence>
<reference evidence="10 12" key="2">
    <citation type="submission" date="2020-08" db="EMBL/GenBank/DDBJ databases">
        <title>Genomic Encyclopedia of Type Strains, Phase IV (KMG-IV): sequencing the most valuable type-strain genomes for metagenomic binning, comparative biology and taxonomic classification.</title>
        <authorList>
            <person name="Goeker M."/>
        </authorList>
    </citation>
    <scope>NUCLEOTIDE SEQUENCE [LARGE SCALE GENOMIC DNA]</scope>
    <source>
        <strain evidence="10 12">DSM 103679</strain>
    </source>
</reference>
<dbReference type="AlphaFoldDB" id="A0A840SH48"/>
<dbReference type="KEGG" id="trc:DYE49_09160"/>
<dbReference type="GO" id="GO:0046872">
    <property type="term" value="F:metal ion binding"/>
    <property type="evidence" value="ECO:0007669"/>
    <property type="project" value="UniProtKB-KW"/>
</dbReference>
<dbReference type="EMBL" id="JACHFR010000005">
    <property type="protein sequence ID" value="MBB5220070.1"/>
    <property type="molecule type" value="Genomic_DNA"/>
</dbReference>
<reference evidence="11 13" key="1">
    <citation type="submission" date="2018-08" db="EMBL/GenBank/DDBJ databases">
        <title>The first complete genome of Treponema rectale (CHPAT), a commensal spirochete of the bovine rectum.</title>
        <authorList>
            <person name="Staton G.J."/>
            <person name="Clegg S.R."/>
            <person name="Carter S.D."/>
            <person name="Radford A.D."/>
            <person name="Darby A."/>
            <person name="Hall N."/>
            <person name="Birtles R.J."/>
            <person name="Evans N.J."/>
        </authorList>
    </citation>
    <scope>NUCLEOTIDE SEQUENCE [LARGE SCALE GENOMIC DNA]</scope>
    <source>
        <strain evidence="11 13">CHPA</strain>
    </source>
</reference>
<dbReference type="PANTHER" id="PTHR22789">
    <property type="entry name" value="FUCULOSE PHOSPHATE ALDOLASE"/>
    <property type="match status" value="1"/>
</dbReference>
<evidence type="ECO:0000313" key="12">
    <source>
        <dbReference type="Proteomes" id="UP000578697"/>
    </source>
</evidence>
<dbReference type="InterPro" id="IPR001303">
    <property type="entry name" value="Aldolase_II/adducin_N"/>
</dbReference>
<keyword evidence="8" id="KW-0119">Carbohydrate metabolism</keyword>
<feature type="domain" description="Class II aldolase/adducin N-terminal" evidence="9">
    <location>
        <begin position="9"/>
        <end position="204"/>
    </location>
</feature>
<dbReference type="RefSeq" id="WP_184653785.1">
    <property type="nucleotide sequence ID" value="NZ_JACHFR010000005.1"/>
</dbReference>
<dbReference type="GO" id="GO:0019323">
    <property type="term" value="P:pentose catabolic process"/>
    <property type="evidence" value="ECO:0007669"/>
    <property type="project" value="TreeGrafter"/>
</dbReference>
<evidence type="ECO:0000256" key="1">
    <source>
        <dbReference type="ARBA" id="ARBA00001726"/>
    </source>
</evidence>
<keyword evidence="5" id="KW-0479">Metal-binding</keyword>
<comment type="similarity">
    <text evidence="3">Belongs to the aldolase class II family. AraD/FucA subfamily.</text>
</comment>
<organism evidence="10 12">
    <name type="scientific">Treponema rectale</name>
    <dbReference type="NCBI Taxonomy" id="744512"/>
    <lineage>
        <taxon>Bacteria</taxon>
        <taxon>Pseudomonadati</taxon>
        <taxon>Spirochaetota</taxon>
        <taxon>Spirochaetia</taxon>
        <taxon>Spirochaetales</taxon>
        <taxon>Treponemataceae</taxon>
        <taxon>Treponema</taxon>
    </lineage>
</organism>
<dbReference type="GO" id="GO:0016832">
    <property type="term" value="F:aldehyde-lyase activity"/>
    <property type="evidence" value="ECO:0007669"/>
    <property type="project" value="TreeGrafter"/>
</dbReference>
<evidence type="ECO:0000313" key="11">
    <source>
        <dbReference type="EMBL" id="QOS40618.1"/>
    </source>
</evidence>
<gene>
    <name evidence="11" type="ORF">DYE49_09160</name>
    <name evidence="10" type="ORF">HNP77_002460</name>
</gene>
<evidence type="ECO:0000256" key="2">
    <source>
        <dbReference type="ARBA" id="ARBA00001947"/>
    </source>
</evidence>
<keyword evidence="7 10" id="KW-0413">Isomerase</keyword>
<dbReference type="Proteomes" id="UP000593591">
    <property type="component" value="Chromosome"/>
</dbReference>
<proteinExistence type="inferred from homology"/>
<evidence type="ECO:0000256" key="6">
    <source>
        <dbReference type="ARBA" id="ARBA00022833"/>
    </source>
</evidence>
<keyword evidence="12" id="KW-1185">Reference proteome</keyword>
<dbReference type="Pfam" id="PF00596">
    <property type="entry name" value="Aldolase_II"/>
    <property type="match status" value="1"/>
</dbReference>
<evidence type="ECO:0000313" key="10">
    <source>
        <dbReference type="EMBL" id="MBB5220070.1"/>
    </source>
</evidence>
<dbReference type="EMBL" id="CP031517">
    <property type="protein sequence ID" value="QOS40618.1"/>
    <property type="molecule type" value="Genomic_DNA"/>
</dbReference>
<dbReference type="Gene3D" id="3.40.225.10">
    <property type="entry name" value="Class II aldolase/adducin N-terminal domain"/>
    <property type="match status" value="1"/>
</dbReference>
<dbReference type="GO" id="GO:0005829">
    <property type="term" value="C:cytosol"/>
    <property type="evidence" value="ECO:0007669"/>
    <property type="project" value="TreeGrafter"/>
</dbReference>
<evidence type="ECO:0000256" key="7">
    <source>
        <dbReference type="ARBA" id="ARBA00023235"/>
    </source>
</evidence>
<comment type="catalytic activity">
    <reaction evidence="1">
        <text>L-ribulose 5-phosphate = D-xylulose 5-phosphate</text>
        <dbReference type="Rhea" id="RHEA:22368"/>
        <dbReference type="ChEBI" id="CHEBI:57737"/>
        <dbReference type="ChEBI" id="CHEBI:58226"/>
        <dbReference type="EC" id="5.1.3.4"/>
    </reaction>
</comment>
<evidence type="ECO:0000259" key="9">
    <source>
        <dbReference type="SMART" id="SM01007"/>
    </source>
</evidence>
<dbReference type="InterPro" id="IPR050197">
    <property type="entry name" value="Aldolase_class_II_sugar_metab"/>
</dbReference>
<evidence type="ECO:0000256" key="8">
    <source>
        <dbReference type="ARBA" id="ARBA00023277"/>
    </source>
</evidence>
<dbReference type="EC" id="5.1.3.4" evidence="4"/>
<protein>
    <recommendedName>
        <fullName evidence="4">L-ribulose-5-phosphate 4-epimerase</fullName>
        <ecNumber evidence="4">5.1.3.4</ecNumber>
    </recommendedName>
</protein>
<dbReference type="SMART" id="SM01007">
    <property type="entry name" value="Aldolase_II"/>
    <property type="match status" value="1"/>
</dbReference>
<evidence type="ECO:0000313" key="13">
    <source>
        <dbReference type="Proteomes" id="UP000593591"/>
    </source>
</evidence>
<dbReference type="PANTHER" id="PTHR22789:SF8">
    <property type="entry name" value="L-RIBULOSE-5-PHOSPHATE 4-EPIMERASE SGBE"/>
    <property type="match status" value="1"/>
</dbReference>
<dbReference type="InterPro" id="IPR036409">
    <property type="entry name" value="Aldolase_II/adducin_N_sf"/>
</dbReference>
<dbReference type="Proteomes" id="UP000578697">
    <property type="component" value="Unassembled WGS sequence"/>
</dbReference>
<evidence type="ECO:0000256" key="4">
    <source>
        <dbReference type="ARBA" id="ARBA00013186"/>
    </source>
</evidence>
<comment type="cofactor">
    <cofactor evidence="2">
        <name>Zn(2+)</name>
        <dbReference type="ChEBI" id="CHEBI:29105"/>
    </cofactor>
</comment>
<dbReference type="FunFam" id="3.40.225.10:FF:000001">
    <property type="entry name" value="L-ribulose-5-phosphate 4-epimerase UlaF"/>
    <property type="match status" value="1"/>
</dbReference>
<dbReference type="SUPFAM" id="SSF53639">
    <property type="entry name" value="AraD/HMP-PK domain-like"/>
    <property type="match status" value="1"/>
</dbReference>
<evidence type="ECO:0000256" key="5">
    <source>
        <dbReference type="ARBA" id="ARBA00022723"/>
    </source>
</evidence>
<name>A0A840SH48_9SPIR</name>